<dbReference type="Proteomes" id="UP001445472">
    <property type="component" value="Unassembled WGS sequence"/>
</dbReference>
<name>A0ABV1UMN8_9ACTN</name>
<proteinExistence type="predicted"/>
<evidence type="ECO:0000313" key="3">
    <source>
        <dbReference type="Proteomes" id="UP001445472"/>
    </source>
</evidence>
<dbReference type="InterPro" id="IPR007788">
    <property type="entry name" value="QCT"/>
</dbReference>
<dbReference type="PANTHER" id="PTHR31270:SF1">
    <property type="entry name" value="GLUTAMINYL-PEPTIDE CYCLOTRANSFERASE"/>
    <property type="match status" value="1"/>
</dbReference>
<keyword evidence="3" id="KW-1185">Reference proteome</keyword>
<evidence type="ECO:0000256" key="1">
    <source>
        <dbReference type="SAM" id="SignalP"/>
    </source>
</evidence>
<dbReference type="Pfam" id="PF05096">
    <property type="entry name" value="Glu_cyclase_2"/>
    <property type="match status" value="1"/>
</dbReference>
<dbReference type="EMBL" id="JBEPBX010000001">
    <property type="protein sequence ID" value="MER6612060.1"/>
    <property type="molecule type" value="Genomic_DNA"/>
</dbReference>
<protein>
    <submittedName>
        <fullName evidence="2">Glutaminyl-peptide cyclotransferase</fullName>
    </submittedName>
</protein>
<feature type="chain" id="PRO_5047536707" evidence="1">
    <location>
        <begin position="23"/>
        <end position="277"/>
    </location>
</feature>
<dbReference type="RefSeq" id="WP_351974538.1">
    <property type="nucleotide sequence ID" value="NZ_JBEPBX010000001.1"/>
</dbReference>
<keyword evidence="1" id="KW-0732">Signal</keyword>
<gene>
    <name evidence="2" type="ORF">ABT276_01300</name>
</gene>
<feature type="signal peptide" evidence="1">
    <location>
        <begin position="1"/>
        <end position="22"/>
    </location>
</feature>
<dbReference type="SUPFAM" id="SSF50969">
    <property type="entry name" value="YVTN repeat-like/Quinoprotein amine dehydrogenase"/>
    <property type="match status" value="1"/>
</dbReference>
<comment type="caution">
    <text evidence="2">The sequence shown here is derived from an EMBL/GenBank/DDBJ whole genome shotgun (WGS) entry which is preliminary data.</text>
</comment>
<reference evidence="2 3" key="1">
    <citation type="submission" date="2024-06" db="EMBL/GenBank/DDBJ databases">
        <title>The Natural Products Discovery Center: Release of the First 8490 Sequenced Strains for Exploring Actinobacteria Biosynthetic Diversity.</title>
        <authorList>
            <person name="Kalkreuter E."/>
            <person name="Kautsar S.A."/>
            <person name="Yang D."/>
            <person name="Bader C.D."/>
            <person name="Teijaro C.N."/>
            <person name="Fluegel L."/>
            <person name="Davis C.M."/>
            <person name="Simpson J.R."/>
            <person name="Lauterbach L."/>
            <person name="Steele A.D."/>
            <person name="Gui C."/>
            <person name="Meng S."/>
            <person name="Li G."/>
            <person name="Viehrig K."/>
            <person name="Ye F."/>
            <person name="Su P."/>
            <person name="Kiefer A.F."/>
            <person name="Nichols A."/>
            <person name="Cepeda A.J."/>
            <person name="Yan W."/>
            <person name="Fan B."/>
            <person name="Jiang Y."/>
            <person name="Adhikari A."/>
            <person name="Zheng C.-J."/>
            <person name="Schuster L."/>
            <person name="Cowan T.M."/>
            <person name="Smanski M.J."/>
            <person name="Chevrette M.G."/>
            <person name="De Carvalho L.P.S."/>
            <person name="Shen B."/>
        </authorList>
    </citation>
    <scope>NUCLEOTIDE SEQUENCE [LARGE SCALE GENOMIC DNA]</scope>
    <source>
        <strain evidence="2 3">NPDC000837</strain>
    </source>
</reference>
<evidence type="ECO:0000313" key="2">
    <source>
        <dbReference type="EMBL" id="MER6612060.1"/>
    </source>
</evidence>
<sequence>MRRLLVPVFMAAALLTAGVAPSYGPGGEAARRGANAAGRLAGHVERLEVRVLDVLPHDPQAFTQGLEISGRTLYESTGLVGRSSMRSSPLGGGPTTRVELPAPLFGEGITVVGSTLWQLTWRNGIAVRRDARTLAELRRVPYRDEGWGLCHQRKRDRLVTSNGSSRLTFRDPESLAKTGEVEVTAEGRAVMHLNELECVGDIVYANVLFSDRIMRIDANTGAVTGEIDAAGLLGAEERPRSAVLNGIAAVPGTDQFLLTGKLWPKMFRVTFVPRAWS</sequence>
<organism evidence="2 3">
    <name type="scientific">Streptomyces xantholiticus</name>
    <dbReference type="NCBI Taxonomy" id="68285"/>
    <lineage>
        <taxon>Bacteria</taxon>
        <taxon>Bacillati</taxon>
        <taxon>Actinomycetota</taxon>
        <taxon>Actinomycetes</taxon>
        <taxon>Kitasatosporales</taxon>
        <taxon>Streptomycetaceae</taxon>
        <taxon>Streptomyces</taxon>
    </lineage>
</organism>
<dbReference type="PANTHER" id="PTHR31270">
    <property type="entry name" value="GLUTAMINYL-PEPTIDE CYCLOTRANSFERASE"/>
    <property type="match status" value="1"/>
</dbReference>
<accession>A0ABV1UMN8</accession>
<dbReference type="InterPro" id="IPR011044">
    <property type="entry name" value="Quino_amine_DH_bsu"/>
</dbReference>